<organism evidence="1 2">
    <name type="scientific">Cylindrospermopsis raciborskii CS-506_A</name>
    <dbReference type="NCBI Taxonomy" id="2585140"/>
    <lineage>
        <taxon>Bacteria</taxon>
        <taxon>Bacillati</taxon>
        <taxon>Cyanobacteriota</taxon>
        <taxon>Cyanophyceae</taxon>
        <taxon>Nostocales</taxon>
        <taxon>Aphanizomenonaceae</taxon>
        <taxon>Cylindrospermopsis</taxon>
    </lineage>
</organism>
<dbReference type="AlphaFoldDB" id="A0A838WVU4"/>
<evidence type="ECO:0000313" key="1">
    <source>
        <dbReference type="EMBL" id="MBA4466952.1"/>
    </source>
</evidence>
<sequence>MMNSKFPIKHISPLCTVFVLLTGTNLITVTPALGIYQHQIIAKQPIQGKKSQVNPVFQPILSKLKKTTQINILLPTHIPIGKNEPPLYSIVETVTKNKYQILLGFTPDCSGGTACRFGAISAELVSSNTPKPVGKEVNLNNNKKAYFEDFKCGANCSDANLTWREKGVQYTIGLKAGSLSDLVKMANSVVSANKRIRP</sequence>
<gene>
    <name evidence="1" type="ORF">FHK98_16710</name>
</gene>
<evidence type="ECO:0000313" key="2">
    <source>
        <dbReference type="Proteomes" id="UP000538075"/>
    </source>
</evidence>
<dbReference type="Proteomes" id="UP000538075">
    <property type="component" value="Unassembled WGS sequence"/>
</dbReference>
<proteinExistence type="predicted"/>
<reference evidence="1 2" key="1">
    <citation type="journal article" date="2020" name="J. Appl. Phycol.">
        <title>Morphological changes and genome evolution in Raphidiopsis raciborskii CS-506 after 23 years in culture.</title>
        <authorList>
            <person name="Willis A."/>
            <person name="Bent S.J."/>
            <person name="Jameson I.D."/>
        </authorList>
    </citation>
    <scope>NUCLEOTIDE SEQUENCE [LARGE SCALE GENOMIC DNA]</scope>
    <source>
        <strain evidence="1 2">CS-506_A</strain>
    </source>
</reference>
<comment type="caution">
    <text evidence="1">The sequence shown here is derived from an EMBL/GenBank/DDBJ whole genome shotgun (WGS) entry which is preliminary data.</text>
</comment>
<name>A0A838WVU4_9CYAN</name>
<dbReference type="EMBL" id="VDFG01001080">
    <property type="protein sequence ID" value="MBA4466952.1"/>
    <property type="molecule type" value="Genomic_DNA"/>
</dbReference>
<accession>A0A838WVU4</accession>
<protein>
    <submittedName>
        <fullName evidence="1">Uncharacterized protein</fullName>
    </submittedName>
</protein>